<gene>
    <name evidence="1" type="ORF">QNH39_25010</name>
</gene>
<dbReference type="InterPro" id="IPR053182">
    <property type="entry name" value="YobU-like_regulator"/>
</dbReference>
<accession>A0AA95MR88</accession>
<dbReference type="AlphaFoldDB" id="A0AA95MR88"/>
<dbReference type="Gene3D" id="3.20.80.10">
    <property type="entry name" value="Regulatory factor, effector binding domain"/>
    <property type="match status" value="1"/>
</dbReference>
<evidence type="ECO:0000313" key="2">
    <source>
        <dbReference type="Proteomes" id="UP001178288"/>
    </source>
</evidence>
<dbReference type="Proteomes" id="UP001178288">
    <property type="component" value="Chromosome"/>
</dbReference>
<dbReference type="KEGG" id="nnv:QNH39_25010"/>
<reference evidence="1" key="1">
    <citation type="submission" date="2023-05" db="EMBL/GenBank/DDBJ databases">
        <title>Comparative genomics of Bacillaceae isolates and their secondary metabolite potential.</title>
        <authorList>
            <person name="Song L."/>
            <person name="Nielsen L.J."/>
            <person name="Mohite O."/>
            <person name="Xu X."/>
            <person name="Weber T."/>
            <person name="Kovacs A.T."/>
        </authorList>
    </citation>
    <scope>NUCLEOTIDE SEQUENCE</scope>
    <source>
        <strain evidence="1">XLM17</strain>
    </source>
</reference>
<dbReference type="PANTHER" id="PTHR36444">
    <property type="entry name" value="TRANSCRIPTIONAL REGULATOR PROTEIN YOBU-RELATED"/>
    <property type="match status" value="1"/>
</dbReference>
<dbReference type="PANTHER" id="PTHR36444:SF2">
    <property type="entry name" value="TRANSCRIPTIONAL REGULATOR PROTEIN YOBU-RELATED"/>
    <property type="match status" value="1"/>
</dbReference>
<protein>
    <submittedName>
        <fullName evidence="1">AraC family transcriptional regulator</fullName>
    </submittedName>
</protein>
<dbReference type="EMBL" id="CP126114">
    <property type="protein sequence ID" value="WHY85821.1"/>
    <property type="molecule type" value="Genomic_DNA"/>
</dbReference>
<dbReference type="RefSeq" id="WP_066092889.1">
    <property type="nucleotide sequence ID" value="NZ_CP126114.1"/>
</dbReference>
<proteinExistence type="predicted"/>
<organism evidence="1 2">
    <name type="scientific">Neobacillus novalis</name>
    <dbReference type="NCBI Taxonomy" id="220687"/>
    <lineage>
        <taxon>Bacteria</taxon>
        <taxon>Bacillati</taxon>
        <taxon>Bacillota</taxon>
        <taxon>Bacilli</taxon>
        <taxon>Bacillales</taxon>
        <taxon>Bacillaceae</taxon>
        <taxon>Neobacillus</taxon>
    </lineage>
</organism>
<evidence type="ECO:0000313" key="1">
    <source>
        <dbReference type="EMBL" id="WHY85821.1"/>
    </source>
</evidence>
<dbReference type="InterPro" id="IPR011256">
    <property type="entry name" value="Reg_factor_effector_dom_sf"/>
</dbReference>
<sequence>MKLTTINSIRTNNFSDDRVMQKITELWKNASNCLAKYENITYGVYHEYESDYKGDYSLSIGIEDNGEKPVIEIPDYEKYEIFKVDTGEEQGIFNTWSKIWDQEESGTLKRAYSYDYEKYYPNGEIEIHIAIK</sequence>
<dbReference type="SUPFAM" id="SSF55136">
    <property type="entry name" value="Probable bacterial effector-binding domain"/>
    <property type="match status" value="1"/>
</dbReference>
<name>A0AA95MR88_9BACI</name>
<keyword evidence="2" id="KW-1185">Reference proteome</keyword>